<dbReference type="InterPro" id="IPR001932">
    <property type="entry name" value="PPM-type_phosphatase-like_dom"/>
</dbReference>
<evidence type="ECO:0000313" key="2">
    <source>
        <dbReference type="EMBL" id="REI42234.1"/>
    </source>
</evidence>
<dbReference type="EMBL" id="QUAJ01000005">
    <property type="protein sequence ID" value="REI42234.1"/>
    <property type="molecule type" value="Genomic_DNA"/>
</dbReference>
<dbReference type="Proteomes" id="UP000263486">
    <property type="component" value="Unassembled WGS sequence"/>
</dbReference>
<dbReference type="RefSeq" id="WP_114641612.1">
    <property type="nucleotide sequence ID" value="NZ_JAACIO010000005.1"/>
</dbReference>
<dbReference type="PROSITE" id="PS51746">
    <property type="entry name" value="PPM_2"/>
    <property type="match status" value="1"/>
</dbReference>
<accession>A0ABX9KIY8</accession>
<organism evidence="2 3">
    <name type="scientific">Psychrilyobacter piezotolerans</name>
    <dbReference type="NCBI Taxonomy" id="2293438"/>
    <lineage>
        <taxon>Bacteria</taxon>
        <taxon>Fusobacteriati</taxon>
        <taxon>Fusobacteriota</taxon>
        <taxon>Fusobacteriia</taxon>
        <taxon>Fusobacteriales</taxon>
        <taxon>Fusobacteriaceae</taxon>
        <taxon>Psychrilyobacter</taxon>
    </lineage>
</organism>
<dbReference type="InterPro" id="IPR036457">
    <property type="entry name" value="PPM-type-like_dom_sf"/>
</dbReference>
<comment type="caution">
    <text evidence="2">The sequence shown here is derived from an EMBL/GenBank/DDBJ whole genome shotgun (WGS) entry which is preliminary data.</text>
</comment>
<dbReference type="SMART" id="SM00332">
    <property type="entry name" value="PP2Cc"/>
    <property type="match status" value="1"/>
</dbReference>
<dbReference type="SUPFAM" id="SSF81606">
    <property type="entry name" value="PP2C-like"/>
    <property type="match status" value="1"/>
</dbReference>
<sequence>MILDVRYFSNKGKYRENNQDSLLIETKVVSNDVVKEKKIHIATKNYCFAIADGMGGLKKGKEASETALNILKDKKIKNKNDVKILLKDINIELTKTNLENNEKTGTTLSAISFNSKEAILFNIGDTRIYRFSTEDDKLNLELLTEDHTLAYRAFLEERVSRDMIRAHPQKNILTSCLTNSYNFPNEFFYKKIHYKPNDVFLICSDGIWENFSEEELKHIFSYKRYGNTFRWLKEKKYDIARDNMTAILIKVKASV</sequence>
<reference evidence="2 3" key="1">
    <citation type="submission" date="2018-08" db="EMBL/GenBank/DDBJ databases">
        <title>Draft genome sequence of Psychrilyobacter sp. strain SD5 isolated from Black Sea water.</title>
        <authorList>
            <person name="Yadav S."/>
            <person name="Villanueva L."/>
            <person name="Damste J.S.S."/>
        </authorList>
    </citation>
    <scope>NUCLEOTIDE SEQUENCE [LARGE SCALE GENOMIC DNA]</scope>
    <source>
        <strain evidence="2 3">SD5</strain>
    </source>
</reference>
<dbReference type="CDD" id="cd00143">
    <property type="entry name" value="PP2Cc"/>
    <property type="match status" value="1"/>
</dbReference>
<name>A0ABX9KIY8_9FUSO</name>
<feature type="domain" description="PPM-type phosphatase" evidence="1">
    <location>
        <begin position="4"/>
        <end position="251"/>
    </location>
</feature>
<dbReference type="Pfam" id="PF13672">
    <property type="entry name" value="PP2C_2"/>
    <property type="match status" value="1"/>
</dbReference>
<dbReference type="Gene3D" id="3.60.40.10">
    <property type="entry name" value="PPM-type phosphatase domain"/>
    <property type="match status" value="1"/>
</dbReference>
<protein>
    <submittedName>
        <fullName evidence="2">Serine/threonine-protein phosphatase</fullName>
    </submittedName>
</protein>
<evidence type="ECO:0000259" key="1">
    <source>
        <dbReference type="PROSITE" id="PS51746"/>
    </source>
</evidence>
<evidence type="ECO:0000313" key="3">
    <source>
        <dbReference type="Proteomes" id="UP000263486"/>
    </source>
</evidence>
<keyword evidence="3" id="KW-1185">Reference proteome</keyword>
<proteinExistence type="predicted"/>
<gene>
    <name evidence="2" type="ORF">DYH56_04225</name>
</gene>
<dbReference type="SMART" id="SM00331">
    <property type="entry name" value="PP2C_SIG"/>
    <property type="match status" value="1"/>
</dbReference>